<comment type="caution">
    <text evidence="1">The sequence shown here is derived from an EMBL/GenBank/DDBJ whole genome shotgun (WGS) entry which is preliminary data.</text>
</comment>
<evidence type="ECO:0000313" key="2">
    <source>
        <dbReference type="Proteomes" id="UP000658793"/>
    </source>
</evidence>
<dbReference type="EMBL" id="BMGA01000001">
    <property type="protein sequence ID" value="GGA69825.1"/>
    <property type="molecule type" value="Genomic_DNA"/>
</dbReference>
<protein>
    <submittedName>
        <fullName evidence="1">Uncharacterized protein</fullName>
    </submittedName>
</protein>
<accession>A0ABQ1HDA5</accession>
<reference evidence="2" key="1">
    <citation type="journal article" date="2019" name="Int. J. Syst. Evol. Microbiol.">
        <title>The Global Catalogue of Microorganisms (GCM) 10K type strain sequencing project: providing services to taxonomists for standard genome sequencing and annotation.</title>
        <authorList>
            <consortium name="The Broad Institute Genomics Platform"/>
            <consortium name="The Broad Institute Genome Sequencing Center for Infectious Disease"/>
            <person name="Wu L."/>
            <person name="Ma J."/>
        </authorList>
    </citation>
    <scope>NUCLEOTIDE SEQUENCE [LARGE SCALE GENOMIC DNA]</scope>
    <source>
        <strain evidence="2">CGMCC 1.12811</strain>
    </source>
</reference>
<name>A0ABQ1HDA5_9FLAO</name>
<evidence type="ECO:0000313" key="1">
    <source>
        <dbReference type="EMBL" id="GGA69825.1"/>
    </source>
</evidence>
<gene>
    <name evidence="1" type="ORF">GCM10008015_08240</name>
</gene>
<dbReference type="Proteomes" id="UP000658793">
    <property type="component" value="Unassembled WGS sequence"/>
</dbReference>
<sequence>MGFKPIKYNSKGLKMQKAIVSPDFNNKTVLVRNHWDYVEMWLQKEKKSEALMYWKQAESFFNASQSIPDRSDLQ</sequence>
<organism evidence="1 2">
    <name type="scientific">Flavobacterium palustre</name>
    <dbReference type="NCBI Taxonomy" id="1476463"/>
    <lineage>
        <taxon>Bacteria</taxon>
        <taxon>Pseudomonadati</taxon>
        <taxon>Bacteroidota</taxon>
        <taxon>Flavobacteriia</taxon>
        <taxon>Flavobacteriales</taxon>
        <taxon>Flavobacteriaceae</taxon>
        <taxon>Flavobacterium</taxon>
    </lineage>
</organism>
<keyword evidence="2" id="KW-1185">Reference proteome</keyword>
<proteinExistence type="predicted"/>